<comment type="caution">
    <text evidence="1">The sequence shown here is derived from an EMBL/GenBank/DDBJ whole genome shotgun (WGS) entry which is preliminary data.</text>
</comment>
<protein>
    <submittedName>
        <fullName evidence="1">Uncharacterized protein</fullName>
    </submittedName>
</protein>
<accession>A0A9X9MEE9</accession>
<dbReference type="InterPro" id="IPR051279">
    <property type="entry name" value="PP1-Reg/Actin-Interact_Protein"/>
</dbReference>
<dbReference type="EMBL" id="CYRY02047188">
    <property type="protein sequence ID" value="VCX43118.1"/>
    <property type="molecule type" value="Genomic_DNA"/>
</dbReference>
<name>A0A9X9MEE9_GULGU</name>
<dbReference type="GO" id="GO:0030027">
    <property type="term" value="C:lamellipodium"/>
    <property type="evidence" value="ECO:0007669"/>
    <property type="project" value="TreeGrafter"/>
</dbReference>
<evidence type="ECO:0000313" key="2">
    <source>
        <dbReference type="Proteomes" id="UP000269945"/>
    </source>
</evidence>
<gene>
    <name evidence="1" type="ORF">BN2614_LOCUS1</name>
</gene>
<dbReference type="AlphaFoldDB" id="A0A9X9MEE9"/>
<dbReference type="GO" id="GO:0016477">
    <property type="term" value="P:cell migration"/>
    <property type="evidence" value="ECO:0007669"/>
    <property type="project" value="TreeGrafter"/>
</dbReference>
<dbReference type="PANTHER" id="PTHR24112:SF32">
    <property type="entry name" value="CAPPING PROTEIN, ARP2_3 AND MYOSIN-I LINKER PROTEIN 2"/>
    <property type="match status" value="1"/>
</dbReference>
<sequence>MALQETPPQVTFELESLPELVLELPGVAALEQLAQHIAAAIKKVFPRSSLGKLFRRPTSPSMLARLERRSPSEDTVASSPCGGFLETYEALCDYNGFPFREEIQWVRVGPSLGGLWRHLIPPVHRVPS</sequence>
<feature type="non-terminal residue" evidence="1">
    <location>
        <position position="128"/>
    </location>
</feature>
<reference evidence="1 2" key="1">
    <citation type="submission" date="2018-10" db="EMBL/GenBank/DDBJ databases">
        <authorList>
            <person name="Ekblom R."/>
            <person name="Jareborg N."/>
        </authorList>
    </citation>
    <scope>NUCLEOTIDE SEQUENCE [LARGE SCALE GENOMIC DNA]</scope>
    <source>
        <tissue evidence="1">Muscle</tissue>
    </source>
</reference>
<proteinExistence type="predicted"/>
<dbReference type="GO" id="GO:0034315">
    <property type="term" value="P:regulation of Arp2/3 complex-mediated actin nucleation"/>
    <property type="evidence" value="ECO:0007669"/>
    <property type="project" value="TreeGrafter"/>
</dbReference>
<organism evidence="1 2">
    <name type="scientific">Gulo gulo</name>
    <name type="common">Wolverine</name>
    <name type="synonym">Gluton</name>
    <dbReference type="NCBI Taxonomy" id="48420"/>
    <lineage>
        <taxon>Eukaryota</taxon>
        <taxon>Metazoa</taxon>
        <taxon>Chordata</taxon>
        <taxon>Craniata</taxon>
        <taxon>Vertebrata</taxon>
        <taxon>Euteleostomi</taxon>
        <taxon>Mammalia</taxon>
        <taxon>Eutheria</taxon>
        <taxon>Laurasiatheria</taxon>
        <taxon>Carnivora</taxon>
        <taxon>Caniformia</taxon>
        <taxon>Musteloidea</taxon>
        <taxon>Mustelidae</taxon>
        <taxon>Guloninae</taxon>
        <taxon>Gulo</taxon>
    </lineage>
</organism>
<dbReference type="Proteomes" id="UP000269945">
    <property type="component" value="Unassembled WGS sequence"/>
</dbReference>
<evidence type="ECO:0000313" key="1">
    <source>
        <dbReference type="EMBL" id="VCX43118.1"/>
    </source>
</evidence>
<dbReference type="PANTHER" id="PTHR24112">
    <property type="entry name" value="LEUCINE-RICH REPEAT, ISOFORM F-RELATED"/>
    <property type="match status" value="1"/>
</dbReference>
<keyword evidence="2" id="KW-1185">Reference proteome</keyword>
<dbReference type="GO" id="GO:0005886">
    <property type="term" value="C:plasma membrane"/>
    <property type="evidence" value="ECO:0007669"/>
    <property type="project" value="TreeGrafter"/>
</dbReference>